<dbReference type="AlphaFoldDB" id="A0A3P7P533"/>
<dbReference type="GO" id="GO:0030246">
    <property type="term" value="F:carbohydrate binding"/>
    <property type="evidence" value="ECO:0007669"/>
    <property type="project" value="UniProtKB-KW"/>
</dbReference>
<feature type="compositionally biased region" description="Polar residues" evidence="2">
    <location>
        <begin position="194"/>
        <end position="204"/>
    </location>
</feature>
<feature type="region of interest" description="Disordered" evidence="2">
    <location>
        <begin position="156"/>
        <end position="343"/>
    </location>
</feature>
<feature type="region of interest" description="Disordered" evidence="2">
    <location>
        <begin position="380"/>
        <end position="616"/>
    </location>
</feature>
<accession>A0A3P7P533</accession>
<feature type="compositionally biased region" description="Polar residues" evidence="2">
    <location>
        <begin position="499"/>
        <end position="515"/>
    </location>
</feature>
<dbReference type="InterPro" id="IPR001079">
    <property type="entry name" value="Galectin_CRD"/>
</dbReference>
<dbReference type="Proteomes" id="UP000281553">
    <property type="component" value="Unassembled WGS sequence"/>
</dbReference>
<reference evidence="4 5" key="1">
    <citation type="submission" date="2018-11" db="EMBL/GenBank/DDBJ databases">
        <authorList>
            <consortium name="Pathogen Informatics"/>
        </authorList>
    </citation>
    <scope>NUCLEOTIDE SEQUENCE [LARGE SCALE GENOMIC DNA]</scope>
</reference>
<feature type="compositionally biased region" description="Polar residues" evidence="2">
    <location>
        <begin position="440"/>
        <end position="473"/>
    </location>
</feature>
<evidence type="ECO:0000313" key="4">
    <source>
        <dbReference type="EMBL" id="VDN15589.1"/>
    </source>
</evidence>
<evidence type="ECO:0000256" key="1">
    <source>
        <dbReference type="ARBA" id="ARBA00022734"/>
    </source>
</evidence>
<dbReference type="OrthoDB" id="6251307at2759"/>
<feature type="compositionally biased region" description="Pro residues" evidence="2">
    <location>
        <begin position="388"/>
        <end position="408"/>
    </location>
</feature>
<feature type="compositionally biased region" description="Low complexity" evidence="2">
    <location>
        <begin position="41"/>
        <end position="54"/>
    </location>
</feature>
<feature type="compositionally biased region" description="Basic residues" evidence="2">
    <location>
        <begin position="285"/>
        <end position="296"/>
    </location>
</feature>
<dbReference type="PROSITE" id="PS51304">
    <property type="entry name" value="GALECTIN"/>
    <property type="match status" value="1"/>
</dbReference>
<feature type="compositionally biased region" description="Basic and acidic residues" evidence="2">
    <location>
        <begin position="527"/>
        <end position="538"/>
    </location>
</feature>
<feature type="region of interest" description="Disordered" evidence="2">
    <location>
        <begin position="29"/>
        <end position="106"/>
    </location>
</feature>
<feature type="compositionally biased region" description="Low complexity" evidence="2">
    <location>
        <begin position="332"/>
        <end position="343"/>
    </location>
</feature>
<name>A0A3P7P533_DIBLA</name>
<proteinExistence type="predicted"/>
<sequence>MLTQPHVVPLSAVSHLAIDGEAEFTSVEFKDLNGEAESAQSEDMASSRSKSSASESKDRLPELASQPGFVRLSQSRSSFNRRPDDPVMVPLNSSIRRRESDLHGMNGTGELGAMAAYVTLSQSSLQANAVKRYPKGKYDLNSAERSPGNEAIALKSVATLPTADSDTSVRRPPKCHLNDSMPPTEAIADRENTAPGSALNNVEPVSTPARRVSFDHDESSAVRQNPAGTVAVVTGAGGGTHKTETKKDGKEYGKSKNSEGEPVLNDSGNPEKRRKREKVANAFRKIFHRKKKKSKGKNMASSNPAGTGAGAAAAGLENRMTELPDDSEYESDYSSSDSSLSLDNVQVNNPAFMASTLHGDEPALEGNYSVASLTTDTSTFYPRHIDMPAPPSPVQLSPRPVPSSPKPVPGSGDHESGGGSSTNSFSSEFAGHSIKRETQSELQNSDGSLIPTPVQQDSQPATPPSSNQTQWSPSDDIKKPIRRLPPSRSISASSSDSSTFGGKTNVVITVGQSGEFNERMNSYRKRLAGEQSKDETKARGGAGRRGSHTSISSISSVDSDKLHPSVEKVKKAANVDSRGRKTKQPPAPQTIIDPRTKKKTPPSPKTIVIPSGSKLPSSKHTLRCLVYFRHYTTTTTAKLYGQ</sequence>
<evidence type="ECO:0000313" key="5">
    <source>
        <dbReference type="Proteomes" id="UP000281553"/>
    </source>
</evidence>
<evidence type="ECO:0000259" key="3">
    <source>
        <dbReference type="PROSITE" id="PS51304"/>
    </source>
</evidence>
<keyword evidence="1" id="KW-0430">Lectin</keyword>
<protein>
    <recommendedName>
        <fullName evidence="3">Galectin domain-containing protein</fullName>
    </recommendedName>
</protein>
<dbReference type="EMBL" id="UYRU01063001">
    <property type="protein sequence ID" value="VDN15589.1"/>
    <property type="molecule type" value="Genomic_DNA"/>
</dbReference>
<feature type="compositionally biased region" description="Basic and acidic residues" evidence="2">
    <location>
        <begin position="241"/>
        <end position="259"/>
    </location>
</feature>
<feature type="domain" description="Galectin" evidence="3">
    <location>
        <begin position="1"/>
        <end position="30"/>
    </location>
</feature>
<organism evidence="4 5">
    <name type="scientific">Dibothriocephalus latus</name>
    <name type="common">Fish tapeworm</name>
    <name type="synonym">Diphyllobothrium latum</name>
    <dbReference type="NCBI Taxonomy" id="60516"/>
    <lineage>
        <taxon>Eukaryota</taxon>
        <taxon>Metazoa</taxon>
        <taxon>Spiralia</taxon>
        <taxon>Lophotrochozoa</taxon>
        <taxon>Platyhelminthes</taxon>
        <taxon>Cestoda</taxon>
        <taxon>Eucestoda</taxon>
        <taxon>Diphyllobothriidea</taxon>
        <taxon>Diphyllobothriidae</taxon>
        <taxon>Dibothriocephalus</taxon>
    </lineage>
</organism>
<keyword evidence="5" id="KW-1185">Reference proteome</keyword>
<feature type="compositionally biased region" description="Low complexity" evidence="2">
    <location>
        <begin position="484"/>
        <end position="498"/>
    </location>
</feature>
<evidence type="ECO:0000256" key="2">
    <source>
        <dbReference type="SAM" id="MobiDB-lite"/>
    </source>
</evidence>
<gene>
    <name evidence="4" type="ORF">DILT_LOCUS11420</name>
</gene>
<feature type="compositionally biased region" description="Basic and acidic residues" evidence="2">
    <location>
        <begin position="558"/>
        <end position="570"/>
    </location>
</feature>